<evidence type="ECO:0000256" key="2">
    <source>
        <dbReference type="ARBA" id="ARBA00006679"/>
    </source>
</evidence>
<evidence type="ECO:0000256" key="7">
    <source>
        <dbReference type="SAM" id="Phobius"/>
    </source>
</evidence>
<feature type="transmembrane region" description="Helical" evidence="7">
    <location>
        <begin position="7"/>
        <end position="26"/>
    </location>
</feature>
<evidence type="ECO:0000256" key="3">
    <source>
        <dbReference type="ARBA" id="ARBA00022475"/>
    </source>
</evidence>
<dbReference type="RefSeq" id="WP_078762403.1">
    <property type="nucleotide sequence ID" value="NZ_FUWS01000008.1"/>
</dbReference>
<dbReference type="OrthoDB" id="1122432at2"/>
<dbReference type="Pfam" id="PF07681">
    <property type="entry name" value="DoxX"/>
    <property type="match status" value="1"/>
</dbReference>
<dbReference type="PANTHER" id="PTHR33452:SF1">
    <property type="entry name" value="INNER MEMBRANE PROTEIN YPHA-RELATED"/>
    <property type="match status" value="1"/>
</dbReference>
<proteinExistence type="inferred from homology"/>
<evidence type="ECO:0000256" key="1">
    <source>
        <dbReference type="ARBA" id="ARBA00004651"/>
    </source>
</evidence>
<dbReference type="EMBL" id="FUWS01000008">
    <property type="protein sequence ID" value="SKA22468.1"/>
    <property type="molecule type" value="Genomic_DNA"/>
</dbReference>
<evidence type="ECO:0000256" key="4">
    <source>
        <dbReference type="ARBA" id="ARBA00022692"/>
    </source>
</evidence>
<feature type="transmembrane region" description="Helical" evidence="7">
    <location>
        <begin position="104"/>
        <end position="124"/>
    </location>
</feature>
<keyword evidence="5 7" id="KW-1133">Transmembrane helix</keyword>
<protein>
    <submittedName>
        <fullName evidence="8">Putative oxidoreductase</fullName>
    </submittedName>
</protein>
<dbReference type="PANTHER" id="PTHR33452">
    <property type="entry name" value="OXIDOREDUCTASE CATD-RELATED"/>
    <property type="match status" value="1"/>
</dbReference>
<dbReference type="InterPro" id="IPR051907">
    <property type="entry name" value="DoxX-like_oxidoreductase"/>
</dbReference>
<comment type="similarity">
    <text evidence="2">Belongs to the DoxX family.</text>
</comment>
<dbReference type="InterPro" id="IPR032808">
    <property type="entry name" value="DoxX"/>
</dbReference>
<sequence length="142" mass="14245">MNERNTLADVALLIGRVAVGLVFAAHGWQKIATGPDGVAQMFAGMGIPLPEVAALVAILIEFAGGIALVVGFALPVVGVLLAAQMAAAYVFAHVGDPLLGGYELPLVLGAAGLALGFAGGSLTLDRLLPWGRKRHAPAGAAA</sequence>
<evidence type="ECO:0000256" key="6">
    <source>
        <dbReference type="ARBA" id="ARBA00023136"/>
    </source>
</evidence>
<gene>
    <name evidence="8" type="ORF">SAMN02745673_03106</name>
</gene>
<accession>A0A1T4S3D6</accession>
<feature type="transmembrane region" description="Helical" evidence="7">
    <location>
        <begin position="38"/>
        <end position="60"/>
    </location>
</feature>
<dbReference type="AlphaFoldDB" id="A0A1T4S3D6"/>
<name>A0A1T4S3D6_9ACTN</name>
<dbReference type="Proteomes" id="UP000190637">
    <property type="component" value="Unassembled WGS sequence"/>
</dbReference>
<keyword evidence="6 7" id="KW-0472">Membrane</keyword>
<keyword evidence="4 7" id="KW-0812">Transmembrane</keyword>
<reference evidence="8 9" key="1">
    <citation type="submission" date="2017-02" db="EMBL/GenBank/DDBJ databases">
        <authorList>
            <person name="Peterson S.W."/>
        </authorList>
    </citation>
    <scope>NUCLEOTIDE SEQUENCE [LARGE SCALE GENOMIC DNA]</scope>
    <source>
        <strain evidence="8 9">DSM 45154</strain>
    </source>
</reference>
<comment type="subcellular location">
    <subcellularLocation>
        <location evidence="1">Cell membrane</location>
        <topology evidence="1">Multi-pass membrane protein</topology>
    </subcellularLocation>
</comment>
<dbReference type="STRING" id="1122192.SAMN02745673_03106"/>
<keyword evidence="9" id="KW-1185">Reference proteome</keyword>
<feature type="transmembrane region" description="Helical" evidence="7">
    <location>
        <begin position="67"/>
        <end position="92"/>
    </location>
</feature>
<dbReference type="GO" id="GO:0005886">
    <property type="term" value="C:plasma membrane"/>
    <property type="evidence" value="ECO:0007669"/>
    <property type="project" value="UniProtKB-SubCell"/>
</dbReference>
<evidence type="ECO:0000313" key="8">
    <source>
        <dbReference type="EMBL" id="SKA22468.1"/>
    </source>
</evidence>
<organism evidence="8 9">
    <name type="scientific">Marinactinospora thermotolerans DSM 45154</name>
    <dbReference type="NCBI Taxonomy" id="1122192"/>
    <lineage>
        <taxon>Bacteria</taxon>
        <taxon>Bacillati</taxon>
        <taxon>Actinomycetota</taxon>
        <taxon>Actinomycetes</taxon>
        <taxon>Streptosporangiales</taxon>
        <taxon>Nocardiopsidaceae</taxon>
        <taxon>Marinactinospora</taxon>
    </lineage>
</organism>
<keyword evidence="3" id="KW-1003">Cell membrane</keyword>
<evidence type="ECO:0000313" key="9">
    <source>
        <dbReference type="Proteomes" id="UP000190637"/>
    </source>
</evidence>
<evidence type="ECO:0000256" key="5">
    <source>
        <dbReference type="ARBA" id="ARBA00022989"/>
    </source>
</evidence>